<dbReference type="InterPro" id="IPR006143">
    <property type="entry name" value="RND_pump_MFP"/>
</dbReference>
<dbReference type="GO" id="GO:0015562">
    <property type="term" value="F:efflux transmembrane transporter activity"/>
    <property type="evidence" value="ECO:0007669"/>
    <property type="project" value="TreeGrafter"/>
</dbReference>
<sequence length="355" mass="39651">MCLQRQPLCFLLLTTVLLSGCQNPFSGGQQAASVKQKKRPPSAHLVVVERVERRPSTIHQQRSGTLRARQRVRIFNQEEGRITQLPLFEGDRVKKGRLLARLEDDLLKAELDKARATTRQAQVNLKRIQRLAQHKATSEDELARAKTALEVAEAEQSLLETRISHTVIKAPFSGIISQRLVEPGDVVPRHTHLLTLIDLNSLITEILVSDLLIPQLKINDPVQVSIDGLGPTLHSGRILRIHPELDPRSRMGRVEILLTPNPKGARPGQLCRVTLSSAQQERLSVPFTALQRDTQGEYLFRVDSQQRAERVTVKSGLHLASRIEISQGIEPGDQVIIKGFLNLRDGSKIKVVEAP</sequence>
<dbReference type="Gene3D" id="2.40.420.20">
    <property type="match status" value="1"/>
</dbReference>
<reference evidence="5" key="1">
    <citation type="journal article" date="2022" name="Mol. Ecol. Resour.">
        <title>The complete and closed genome of the facultative generalist Candidatus Endoriftia persephone from deep-sea hydrothermal vents.</title>
        <authorList>
            <person name="de Oliveira A.L."/>
            <person name="Srivastava A."/>
            <person name="Espada-Hinojosa S."/>
            <person name="Bright M."/>
        </authorList>
    </citation>
    <scope>NUCLEOTIDE SEQUENCE</scope>
    <source>
        <strain evidence="5">Tica-EPR-9o50.N</strain>
    </source>
</reference>
<feature type="domain" description="CusB-like beta-barrel" evidence="3">
    <location>
        <begin position="212"/>
        <end position="278"/>
    </location>
</feature>
<dbReference type="Gene3D" id="2.40.50.100">
    <property type="match status" value="1"/>
</dbReference>
<dbReference type="Pfam" id="PF25954">
    <property type="entry name" value="Beta-barrel_RND_2"/>
    <property type="match status" value="1"/>
</dbReference>
<feature type="coiled-coil region" evidence="2">
    <location>
        <begin position="99"/>
        <end position="162"/>
    </location>
</feature>
<dbReference type="KEGG" id="eps:L0Y14_03700"/>
<feature type="domain" description="YknX-like C-terminal permuted SH3-like" evidence="4">
    <location>
        <begin position="283"/>
        <end position="351"/>
    </location>
</feature>
<dbReference type="InterPro" id="IPR058637">
    <property type="entry name" value="YknX-like_C"/>
</dbReference>
<dbReference type="Pfam" id="PF25989">
    <property type="entry name" value="YknX_C"/>
    <property type="match status" value="1"/>
</dbReference>
<dbReference type="InterPro" id="IPR058792">
    <property type="entry name" value="Beta-barrel_RND_2"/>
</dbReference>
<evidence type="ECO:0000313" key="5">
    <source>
        <dbReference type="EMBL" id="USF88353.1"/>
    </source>
</evidence>
<evidence type="ECO:0000259" key="4">
    <source>
        <dbReference type="Pfam" id="PF25989"/>
    </source>
</evidence>
<accession>A0A9J7A065</accession>
<dbReference type="NCBIfam" id="TIGR01730">
    <property type="entry name" value="RND_mfp"/>
    <property type="match status" value="1"/>
</dbReference>
<evidence type="ECO:0000256" key="1">
    <source>
        <dbReference type="ARBA" id="ARBA00009477"/>
    </source>
</evidence>
<dbReference type="SUPFAM" id="SSF111369">
    <property type="entry name" value="HlyD-like secretion proteins"/>
    <property type="match status" value="1"/>
</dbReference>
<comment type="similarity">
    <text evidence="1">Belongs to the membrane fusion protein (MFP) (TC 8.A.1) family.</text>
</comment>
<dbReference type="PANTHER" id="PTHR30469:SF15">
    <property type="entry name" value="HLYD FAMILY OF SECRETION PROTEINS"/>
    <property type="match status" value="1"/>
</dbReference>
<dbReference type="PANTHER" id="PTHR30469">
    <property type="entry name" value="MULTIDRUG RESISTANCE PROTEIN MDTA"/>
    <property type="match status" value="1"/>
</dbReference>
<keyword evidence="2" id="KW-0175">Coiled coil</keyword>
<evidence type="ECO:0000256" key="2">
    <source>
        <dbReference type="SAM" id="Coils"/>
    </source>
</evidence>
<proteinExistence type="inferred from homology"/>
<keyword evidence="6" id="KW-1185">Reference proteome</keyword>
<dbReference type="Proteomes" id="UP001056649">
    <property type="component" value="Chromosome"/>
</dbReference>
<dbReference type="GO" id="GO:1990281">
    <property type="term" value="C:efflux pump complex"/>
    <property type="evidence" value="ECO:0007669"/>
    <property type="project" value="TreeGrafter"/>
</dbReference>
<name>A0A9J7A065_9GAMM</name>
<protein>
    <submittedName>
        <fullName evidence="5">Efflux RND transporter periplasmic adaptor subunit</fullName>
    </submittedName>
</protein>
<gene>
    <name evidence="5" type="ORF">L0Y14_03700</name>
</gene>
<dbReference type="AlphaFoldDB" id="A0A9J7A065"/>
<dbReference type="PROSITE" id="PS51257">
    <property type="entry name" value="PROKAR_LIPOPROTEIN"/>
    <property type="match status" value="1"/>
</dbReference>
<dbReference type="RefSeq" id="WP_005960780.1">
    <property type="nucleotide sequence ID" value="NZ_CP090569.1"/>
</dbReference>
<dbReference type="EMBL" id="CP090569">
    <property type="protein sequence ID" value="USF88353.1"/>
    <property type="molecule type" value="Genomic_DNA"/>
</dbReference>
<evidence type="ECO:0000259" key="3">
    <source>
        <dbReference type="Pfam" id="PF25954"/>
    </source>
</evidence>
<evidence type="ECO:0000313" key="6">
    <source>
        <dbReference type="Proteomes" id="UP001056649"/>
    </source>
</evidence>
<organism evidence="5 6">
    <name type="scientific">Candidatus Endoriftia persephonae</name>
    <dbReference type="NCBI Taxonomy" id="393765"/>
    <lineage>
        <taxon>Bacteria</taxon>
        <taxon>Pseudomonadati</taxon>
        <taxon>Pseudomonadota</taxon>
        <taxon>Gammaproteobacteria</taxon>
        <taxon>Chromatiales</taxon>
        <taxon>Sedimenticolaceae</taxon>
        <taxon>Candidatus Endoriftia</taxon>
    </lineage>
</organism>
<dbReference type="Gene3D" id="1.10.287.470">
    <property type="entry name" value="Helix hairpin bin"/>
    <property type="match status" value="1"/>
</dbReference>
<dbReference type="Gene3D" id="2.40.30.170">
    <property type="match status" value="1"/>
</dbReference>